<dbReference type="Gene3D" id="2.170.270.10">
    <property type="entry name" value="SET domain"/>
    <property type="match status" value="1"/>
</dbReference>
<dbReference type="EMBL" id="GGEC01093095">
    <property type="protein sequence ID" value="MBX73579.1"/>
    <property type="molecule type" value="Transcribed_RNA"/>
</dbReference>
<reference evidence="1" key="1">
    <citation type="submission" date="2018-02" db="EMBL/GenBank/DDBJ databases">
        <title>Rhizophora mucronata_Transcriptome.</title>
        <authorList>
            <person name="Meera S.P."/>
            <person name="Sreeshan A."/>
            <person name="Augustine A."/>
        </authorList>
    </citation>
    <scope>NUCLEOTIDE SEQUENCE</scope>
    <source>
        <tissue evidence="1">Leaf</tissue>
    </source>
</reference>
<evidence type="ECO:0008006" key="2">
    <source>
        <dbReference type="Google" id="ProtNLM"/>
    </source>
</evidence>
<dbReference type="InterPro" id="IPR044238">
    <property type="entry name" value="ASHR2-like"/>
</dbReference>
<dbReference type="SUPFAM" id="SSF82199">
    <property type="entry name" value="SET domain"/>
    <property type="match status" value="1"/>
</dbReference>
<protein>
    <recommendedName>
        <fullName evidence="2">SET domain-containing protein</fullName>
    </recommendedName>
</protein>
<name>A0A2P2R2T9_RHIMU</name>
<evidence type="ECO:0000313" key="1">
    <source>
        <dbReference type="EMBL" id="MBX73579.1"/>
    </source>
</evidence>
<proteinExistence type="predicted"/>
<dbReference type="AlphaFoldDB" id="A0A2P2R2T9"/>
<sequence length="150" mass="17198">MIHDVPQGREICLSYFPVNWDFATRQKRLAEDYGFTCGCDRCQVEATWSDADDIHNDNDDDDDNLDIGDEDENENEMMIDQECVEAMTETTLDNTDSNNFPHAYFFLRYMCNRENCCGTLAPLPPSDRNPSNLLECNVCGNIKKDEFVDG</sequence>
<dbReference type="InterPro" id="IPR046341">
    <property type="entry name" value="SET_dom_sf"/>
</dbReference>
<dbReference type="PANTHER" id="PTHR47420:SF3">
    <property type="entry name" value="HISTONE-LYSINE N-METHYLTRANSFERASE ASHR2"/>
    <property type="match status" value="1"/>
</dbReference>
<dbReference type="PANTHER" id="PTHR47420">
    <property type="entry name" value="HISTONE-LYSINE N-METHYLTRANSFERASE ASHR2"/>
    <property type="match status" value="1"/>
</dbReference>
<accession>A0A2P2R2T9</accession>
<organism evidence="1">
    <name type="scientific">Rhizophora mucronata</name>
    <name type="common">Asiatic mangrove</name>
    <dbReference type="NCBI Taxonomy" id="61149"/>
    <lineage>
        <taxon>Eukaryota</taxon>
        <taxon>Viridiplantae</taxon>
        <taxon>Streptophyta</taxon>
        <taxon>Embryophyta</taxon>
        <taxon>Tracheophyta</taxon>
        <taxon>Spermatophyta</taxon>
        <taxon>Magnoliopsida</taxon>
        <taxon>eudicotyledons</taxon>
        <taxon>Gunneridae</taxon>
        <taxon>Pentapetalae</taxon>
        <taxon>rosids</taxon>
        <taxon>fabids</taxon>
        <taxon>Malpighiales</taxon>
        <taxon>Rhizophoraceae</taxon>
        <taxon>Rhizophora</taxon>
    </lineage>
</organism>